<dbReference type="InterPro" id="IPR036390">
    <property type="entry name" value="WH_DNA-bd_sf"/>
</dbReference>
<reference evidence="6" key="1">
    <citation type="journal article" date="2019" name="Int. J. Syst. Evol. Microbiol.">
        <title>The Global Catalogue of Microorganisms (GCM) 10K type strain sequencing project: providing services to taxonomists for standard genome sequencing and annotation.</title>
        <authorList>
            <consortium name="The Broad Institute Genomics Platform"/>
            <consortium name="The Broad Institute Genome Sequencing Center for Infectious Disease"/>
            <person name="Wu L."/>
            <person name="Ma J."/>
        </authorList>
    </citation>
    <scope>NUCLEOTIDE SEQUENCE [LARGE SCALE GENOMIC DNA]</scope>
    <source>
        <strain evidence="6">CCM 7526</strain>
    </source>
</reference>
<dbReference type="Gene3D" id="1.10.10.10">
    <property type="entry name" value="Winged helix-like DNA-binding domain superfamily/Winged helix DNA-binding domain"/>
    <property type="match status" value="1"/>
</dbReference>
<dbReference type="SMART" id="SM00347">
    <property type="entry name" value="HTH_MARR"/>
    <property type="match status" value="1"/>
</dbReference>
<dbReference type="EMBL" id="JBHTMK010000044">
    <property type="protein sequence ID" value="MFD1370508.1"/>
    <property type="molecule type" value="Genomic_DNA"/>
</dbReference>
<dbReference type="InterPro" id="IPR036388">
    <property type="entry name" value="WH-like_DNA-bd_sf"/>
</dbReference>
<keyword evidence="3" id="KW-0804">Transcription</keyword>
<keyword evidence="1" id="KW-0805">Transcription regulation</keyword>
<evidence type="ECO:0000313" key="6">
    <source>
        <dbReference type="Proteomes" id="UP001597183"/>
    </source>
</evidence>
<organism evidence="5 6">
    <name type="scientific">Actinoplanes sichuanensis</name>
    <dbReference type="NCBI Taxonomy" id="512349"/>
    <lineage>
        <taxon>Bacteria</taxon>
        <taxon>Bacillati</taxon>
        <taxon>Actinomycetota</taxon>
        <taxon>Actinomycetes</taxon>
        <taxon>Micromonosporales</taxon>
        <taxon>Micromonosporaceae</taxon>
        <taxon>Actinoplanes</taxon>
    </lineage>
</organism>
<evidence type="ECO:0000256" key="2">
    <source>
        <dbReference type="ARBA" id="ARBA00023125"/>
    </source>
</evidence>
<dbReference type="InterPro" id="IPR000835">
    <property type="entry name" value="HTH_MarR-typ"/>
</dbReference>
<evidence type="ECO:0000313" key="5">
    <source>
        <dbReference type="EMBL" id="MFD1370508.1"/>
    </source>
</evidence>
<sequence>MPDVEVTATVLGRIIVQAGRTLDGPFGEVLERYSLTRNAWWLLTELYRTRDGDLAPLGEHARRSGLAASSATIATEQLNNRRLVRRWRPKDNRRTTFVAITDAGVDLVDCARLDLERSVAGLYELFDRDDRRTLHLLLSRIVTNGGLEQSDPPA</sequence>
<gene>
    <name evidence="5" type="ORF">ACFQ5G_34675</name>
</gene>
<evidence type="ECO:0000259" key="4">
    <source>
        <dbReference type="PROSITE" id="PS50995"/>
    </source>
</evidence>
<dbReference type="SUPFAM" id="SSF46785">
    <property type="entry name" value="Winged helix' DNA-binding domain"/>
    <property type="match status" value="1"/>
</dbReference>
<dbReference type="PANTHER" id="PTHR42756:SF1">
    <property type="entry name" value="TRANSCRIPTIONAL REPRESSOR OF EMRAB OPERON"/>
    <property type="match status" value="1"/>
</dbReference>
<accession>A0ABW4AIW9</accession>
<evidence type="ECO:0000256" key="3">
    <source>
        <dbReference type="ARBA" id="ARBA00023163"/>
    </source>
</evidence>
<name>A0ABW4AIW9_9ACTN</name>
<comment type="caution">
    <text evidence="5">The sequence shown here is derived from an EMBL/GenBank/DDBJ whole genome shotgun (WGS) entry which is preliminary data.</text>
</comment>
<dbReference type="PANTHER" id="PTHR42756">
    <property type="entry name" value="TRANSCRIPTIONAL REGULATOR, MARR"/>
    <property type="match status" value="1"/>
</dbReference>
<dbReference type="PROSITE" id="PS50995">
    <property type="entry name" value="HTH_MARR_2"/>
    <property type="match status" value="1"/>
</dbReference>
<feature type="domain" description="HTH marR-type" evidence="4">
    <location>
        <begin position="8"/>
        <end position="143"/>
    </location>
</feature>
<protein>
    <submittedName>
        <fullName evidence="5">MarR family winged helix-turn-helix transcriptional regulator</fullName>
    </submittedName>
</protein>
<evidence type="ECO:0000256" key="1">
    <source>
        <dbReference type="ARBA" id="ARBA00023015"/>
    </source>
</evidence>
<keyword evidence="6" id="KW-1185">Reference proteome</keyword>
<keyword evidence="2" id="KW-0238">DNA-binding</keyword>
<dbReference type="Proteomes" id="UP001597183">
    <property type="component" value="Unassembled WGS sequence"/>
</dbReference>
<dbReference type="RefSeq" id="WP_317793721.1">
    <property type="nucleotide sequence ID" value="NZ_AP028461.1"/>
</dbReference>
<proteinExistence type="predicted"/>